<sequence>MQALSVIITTYNESTNIREAMASVQWADEIIVVDSYSTDGTPDVAEKLGAKVYERSYSGPADQKNWAIPKARNEWVLLLDADERLTDKLTEEIKSLLSGPEIDQDCYWIPRQNYFLGKRVRYSGWQGDTVIRLIRRDACRYDEKQVHEEIETKGLRVGKLKHKLLHYTFKDSGQYLDKIRRYGEWSALDHFEKTPRVTYYHLFIKPLYRFFKHFVIQRGFLDGRVGFIVSTIMAWGVFLRYLRIIELRKRDQPEDDVMG</sequence>
<evidence type="ECO:0000313" key="5">
    <source>
        <dbReference type="Proteomes" id="UP000223913"/>
    </source>
</evidence>
<reference evidence="4 5" key="1">
    <citation type="submission" date="2017-10" db="EMBL/GenBank/DDBJ databases">
        <title>The draft genome sequence of Lewinella nigricans NBRC 102662.</title>
        <authorList>
            <person name="Wang K."/>
        </authorList>
    </citation>
    <scope>NUCLEOTIDE SEQUENCE [LARGE SCALE GENOMIC DNA]</scope>
    <source>
        <strain evidence="4 5">NBRC 102662</strain>
    </source>
</reference>
<dbReference type="CDD" id="cd02511">
    <property type="entry name" value="Beta4Glucosyltransferase"/>
    <property type="match status" value="1"/>
</dbReference>
<dbReference type="InterPro" id="IPR029044">
    <property type="entry name" value="Nucleotide-diphossugar_trans"/>
</dbReference>
<organism evidence="4 5">
    <name type="scientific">Flavilitoribacter nigricans (strain ATCC 23147 / DSM 23189 / NBRC 102662 / NCIMB 1420 / SS-2)</name>
    <name type="common">Lewinella nigricans</name>
    <dbReference type="NCBI Taxonomy" id="1122177"/>
    <lineage>
        <taxon>Bacteria</taxon>
        <taxon>Pseudomonadati</taxon>
        <taxon>Bacteroidota</taxon>
        <taxon>Saprospiria</taxon>
        <taxon>Saprospirales</taxon>
        <taxon>Lewinellaceae</taxon>
        <taxon>Flavilitoribacter</taxon>
    </lineage>
</organism>
<keyword evidence="2" id="KW-0472">Membrane</keyword>
<name>A0A2D0N4H4_FLAN2</name>
<dbReference type="AlphaFoldDB" id="A0A2D0N4H4"/>
<dbReference type="Proteomes" id="UP000223913">
    <property type="component" value="Unassembled WGS sequence"/>
</dbReference>
<dbReference type="OrthoDB" id="9815923at2"/>
<dbReference type="PANTHER" id="PTHR43630:SF2">
    <property type="entry name" value="GLYCOSYLTRANSFERASE"/>
    <property type="match status" value="1"/>
</dbReference>
<evidence type="ECO:0000256" key="2">
    <source>
        <dbReference type="SAM" id="Phobius"/>
    </source>
</evidence>
<evidence type="ECO:0000313" key="4">
    <source>
        <dbReference type="EMBL" id="PHN03286.1"/>
    </source>
</evidence>
<dbReference type="Gene3D" id="3.90.550.10">
    <property type="entry name" value="Spore Coat Polysaccharide Biosynthesis Protein SpsA, Chain A"/>
    <property type="match status" value="1"/>
</dbReference>
<comment type="similarity">
    <text evidence="1">Belongs to the glycosyltransferase 2 family. WaaE/KdtX subfamily.</text>
</comment>
<comment type="caution">
    <text evidence="4">The sequence shown here is derived from an EMBL/GenBank/DDBJ whole genome shotgun (WGS) entry which is preliminary data.</text>
</comment>
<keyword evidence="2" id="KW-0812">Transmembrane</keyword>
<dbReference type="PANTHER" id="PTHR43630">
    <property type="entry name" value="POLY-BETA-1,6-N-ACETYL-D-GLUCOSAMINE SYNTHASE"/>
    <property type="match status" value="1"/>
</dbReference>
<keyword evidence="2" id="KW-1133">Transmembrane helix</keyword>
<evidence type="ECO:0000256" key="1">
    <source>
        <dbReference type="ARBA" id="ARBA00038494"/>
    </source>
</evidence>
<dbReference type="SUPFAM" id="SSF53448">
    <property type="entry name" value="Nucleotide-diphospho-sugar transferases"/>
    <property type="match status" value="1"/>
</dbReference>
<proteinExistence type="inferred from homology"/>
<gene>
    <name evidence="4" type="ORF">CRP01_28245</name>
</gene>
<feature type="transmembrane region" description="Helical" evidence="2">
    <location>
        <begin position="225"/>
        <end position="242"/>
    </location>
</feature>
<accession>A0A2D0N4H4</accession>
<evidence type="ECO:0000259" key="3">
    <source>
        <dbReference type="Pfam" id="PF00535"/>
    </source>
</evidence>
<keyword evidence="5" id="KW-1185">Reference proteome</keyword>
<feature type="domain" description="Glycosyltransferase 2-like" evidence="3">
    <location>
        <begin position="5"/>
        <end position="125"/>
    </location>
</feature>
<keyword evidence="4" id="KW-0808">Transferase</keyword>
<dbReference type="GO" id="GO:0016740">
    <property type="term" value="F:transferase activity"/>
    <property type="evidence" value="ECO:0007669"/>
    <property type="project" value="UniProtKB-KW"/>
</dbReference>
<dbReference type="RefSeq" id="WP_099153415.1">
    <property type="nucleotide sequence ID" value="NZ_PDUD01000033.1"/>
</dbReference>
<dbReference type="EMBL" id="PDUD01000033">
    <property type="protein sequence ID" value="PHN03286.1"/>
    <property type="molecule type" value="Genomic_DNA"/>
</dbReference>
<protein>
    <submittedName>
        <fullName evidence="4">Glycosyl transferase family 2</fullName>
    </submittedName>
</protein>
<dbReference type="InterPro" id="IPR001173">
    <property type="entry name" value="Glyco_trans_2-like"/>
</dbReference>
<dbReference type="Pfam" id="PF00535">
    <property type="entry name" value="Glycos_transf_2"/>
    <property type="match status" value="1"/>
</dbReference>